<gene>
    <name evidence="1" type="ORF">Goklo_026880</name>
</gene>
<dbReference type="AlphaFoldDB" id="A0A7J8TWA1"/>
<reference evidence="1 2" key="1">
    <citation type="journal article" date="2019" name="Genome Biol. Evol.">
        <title>Insights into the evolution of the New World diploid cottons (Gossypium, subgenus Houzingenia) based on genome sequencing.</title>
        <authorList>
            <person name="Grover C.E."/>
            <person name="Arick M.A. 2nd"/>
            <person name="Thrash A."/>
            <person name="Conover J.L."/>
            <person name="Sanders W.S."/>
            <person name="Peterson D.G."/>
            <person name="Frelichowski J.E."/>
            <person name="Scheffler J.A."/>
            <person name="Scheffler B.E."/>
            <person name="Wendel J.F."/>
        </authorList>
    </citation>
    <scope>NUCLEOTIDE SEQUENCE [LARGE SCALE GENOMIC DNA]</scope>
    <source>
        <strain evidence="1">57</strain>
        <tissue evidence="1">Leaf</tissue>
    </source>
</reference>
<organism evidence="1 2">
    <name type="scientific">Gossypium klotzschianum</name>
    <dbReference type="NCBI Taxonomy" id="34286"/>
    <lineage>
        <taxon>Eukaryota</taxon>
        <taxon>Viridiplantae</taxon>
        <taxon>Streptophyta</taxon>
        <taxon>Embryophyta</taxon>
        <taxon>Tracheophyta</taxon>
        <taxon>Spermatophyta</taxon>
        <taxon>Magnoliopsida</taxon>
        <taxon>eudicotyledons</taxon>
        <taxon>Gunneridae</taxon>
        <taxon>Pentapetalae</taxon>
        <taxon>rosids</taxon>
        <taxon>malvids</taxon>
        <taxon>Malvales</taxon>
        <taxon>Malvaceae</taxon>
        <taxon>Malvoideae</taxon>
        <taxon>Gossypium</taxon>
    </lineage>
</organism>
<evidence type="ECO:0000313" key="1">
    <source>
        <dbReference type="EMBL" id="MBA0642506.1"/>
    </source>
</evidence>
<dbReference type="OrthoDB" id="996198at2759"/>
<comment type="caution">
    <text evidence="1">The sequence shown here is derived from an EMBL/GenBank/DDBJ whole genome shotgun (WGS) entry which is preliminary data.</text>
</comment>
<feature type="non-terminal residue" evidence="1">
    <location>
        <position position="1"/>
    </location>
</feature>
<keyword evidence="2" id="KW-1185">Reference proteome</keyword>
<dbReference type="Proteomes" id="UP000593573">
    <property type="component" value="Unassembled WGS sequence"/>
</dbReference>
<accession>A0A7J8TWA1</accession>
<evidence type="ECO:0000313" key="2">
    <source>
        <dbReference type="Proteomes" id="UP000593573"/>
    </source>
</evidence>
<name>A0A7J8TWA1_9ROSI</name>
<protein>
    <submittedName>
        <fullName evidence="1">Uncharacterized protein</fullName>
    </submittedName>
</protein>
<dbReference type="EMBL" id="JABFAB010000002">
    <property type="protein sequence ID" value="MBA0642506.1"/>
    <property type="molecule type" value="Genomic_DNA"/>
</dbReference>
<proteinExistence type="predicted"/>
<sequence length="48" mass="5365">MVSQCSSDEPVGEMSIGANHQTQLIEGFKSEHEVLTWFKAKKLTGEQK</sequence>